<dbReference type="RefSeq" id="XP_024326811.1">
    <property type="nucleotide sequence ID" value="XM_024465877.1"/>
</dbReference>
<dbReference type="GO" id="GO:0046872">
    <property type="term" value="F:metal ion binding"/>
    <property type="evidence" value="ECO:0007669"/>
    <property type="project" value="UniProtKB-KW"/>
</dbReference>
<dbReference type="VEuPathDB" id="FungiDB:GMDG_03275"/>
<evidence type="ECO:0000256" key="8">
    <source>
        <dbReference type="ARBA" id="ARBA00022989"/>
    </source>
</evidence>
<comment type="cofactor">
    <cofactor evidence="1">
        <name>heme b</name>
        <dbReference type="ChEBI" id="CHEBI:60344"/>
    </cofactor>
</comment>
<dbReference type="CDD" id="cd08761">
    <property type="entry name" value="Cyt_b561_CYB561D2_like"/>
    <property type="match status" value="1"/>
</dbReference>
<keyword evidence="10 11" id="KW-0472">Membrane</keyword>
<comment type="subcellular location">
    <subcellularLocation>
        <location evidence="2">Membrane</location>
        <topology evidence="2">Multi-pass membrane protein</topology>
    </subcellularLocation>
</comment>
<dbReference type="Pfam" id="PF03188">
    <property type="entry name" value="Cytochrom_B561"/>
    <property type="match status" value="1"/>
</dbReference>
<keyword evidence="6" id="KW-0479">Metal-binding</keyword>
<reference evidence="13" key="1">
    <citation type="submission" date="2016-03" db="EMBL/GenBank/DDBJ databases">
        <title>Updated assembly of Pseudogymnoascus destructans, the fungus causing white-nose syndrome of bats.</title>
        <authorList>
            <person name="Palmer J.M."/>
            <person name="Drees K.P."/>
            <person name="Foster J.T."/>
            <person name="Lindner D.L."/>
        </authorList>
    </citation>
    <scope>NUCLEOTIDE SEQUENCE [LARGE SCALE GENOMIC DNA]</scope>
    <source>
        <strain evidence="13">20631-21</strain>
    </source>
</reference>
<dbReference type="InterPro" id="IPR006593">
    <property type="entry name" value="Cyt_b561/ferric_Rdtase_TM"/>
</dbReference>
<organism evidence="13">
    <name type="scientific">Pseudogymnoascus destructans</name>
    <dbReference type="NCBI Taxonomy" id="655981"/>
    <lineage>
        <taxon>Eukaryota</taxon>
        <taxon>Fungi</taxon>
        <taxon>Dikarya</taxon>
        <taxon>Ascomycota</taxon>
        <taxon>Pezizomycotina</taxon>
        <taxon>Leotiomycetes</taxon>
        <taxon>Thelebolales</taxon>
        <taxon>Thelebolaceae</taxon>
        <taxon>Pseudogymnoascus</taxon>
    </lineage>
</organism>
<proteinExistence type="predicted"/>
<evidence type="ECO:0000256" key="5">
    <source>
        <dbReference type="ARBA" id="ARBA00022692"/>
    </source>
</evidence>
<evidence type="ECO:0000256" key="6">
    <source>
        <dbReference type="ARBA" id="ARBA00022723"/>
    </source>
</evidence>
<dbReference type="GO" id="GO:0140575">
    <property type="term" value="F:transmembrane monodehydroascorbate reductase activity"/>
    <property type="evidence" value="ECO:0007669"/>
    <property type="project" value="InterPro"/>
</dbReference>
<dbReference type="PROSITE" id="PS50939">
    <property type="entry name" value="CYTOCHROME_B561"/>
    <property type="match status" value="1"/>
</dbReference>
<dbReference type="InterPro" id="IPR045150">
    <property type="entry name" value="CYB561D1/2"/>
</dbReference>
<protein>
    <recommendedName>
        <fullName evidence="12">Cytochrome b561 domain-containing protein</fullName>
    </recommendedName>
</protein>
<dbReference type="eggNOG" id="ENOG502S87A">
    <property type="taxonomic scope" value="Eukaryota"/>
</dbReference>
<evidence type="ECO:0000256" key="9">
    <source>
        <dbReference type="ARBA" id="ARBA00023004"/>
    </source>
</evidence>
<feature type="transmembrane region" description="Helical" evidence="11">
    <location>
        <begin position="157"/>
        <end position="184"/>
    </location>
</feature>
<evidence type="ECO:0000256" key="7">
    <source>
        <dbReference type="ARBA" id="ARBA00022982"/>
    </source>
</evidence>
<dbReference type="AlphaFoldDB" id="A0A177AHH2"/>
<dbReference type="GeneID" id="36285293"/>
<evidence type="ECO:0000256" key="3">
    <source>
        <dbReference type="ARBA" id="ARBA00022448"/>
    </source>
</evidence>
<keyword evidence="7" id="KW-0249">Electron transport</keyword>
<dbReference type="Proteomes" id="UP000077154">
    <property type="component" value="Unassembled WGS sequence"/>
</dbReference>
<feature type="transmembrane region" description="Helical" evidence="11">
    <location>
        <begin position="51"/>
        <end position="75"/>
    </location>
</feature>
<gene>
    <name evidence="13" type="ORF">VC83_02210</name>
</gene>
<evidence type="ECO:0000259" key="12">
    <source>
        <dbReference type="PROSITE" id="PS50939"/>
    </source>
</evidence>
<dbReference type="EMBL" id="KV441389">
    <property type="protein sequence ID" value="OAF61536.1"/>
    <property type="molecule type" value="Genomic_DNA"/>
</dbReference>
<evidence type="ECO:0000256" key="2">
    <source>
        <dbReference type="ARBA" id="ARBA00004141"/>
    </source>
</evidence>
<keyword evidence="3" id="KW-0813">Transport</keyword>
<dbReference type="PANTHER" id="PTHR15422:SF45">
    <property type="entry name" value="CYTOCHROME B561 DOMAIN-CONTAINING PROTEIN"/>
    <property type="match status" value="1"/>
</dbReference>
<accession>A0A177AHH2</accession>
<dbReference type="PANTHER" id="PTHR15422">
    <property type="entry name" value="OS05G0565100 PROTEIN"/>
    <property type="match status" value="1"/>
</dbReference>
<feature type="transmembrane region" description="Helical" evidence="11">
    <location>
        <begin position="196"/>
        <end position="215"/>
    </location>
</feature>
<dbReference type="OrthoDB" id="432881at2759"/>
<feature type="transmembrane region" description="Helical" evidence="11">
    <location>
        <begin position="87"/>
        <end position="106"/>
    </location>
</feature>
<keyword evidence="5 11" id="KW-0812">Transmembrane</keyword>
<evidence type="ECO:0000256" key="11">
    <source>
        <dbReference type="SAM" id="Phobius"/>
    </source>
</evidence>
<feature type="transmembrane region" description="Helical" evidence="11">
    <location>
        <begin position="221"/>
        <end position="242"/>
    </location>
</feature>
<evidence type="ECO:0000256" key="4">
    <source>
        <dbReference type="ARBA" id="ARBA00022617"/>
    </source>
</evidence>
<evidence type="ECO:0000256" key="10">
    <source>
        <dbReference type="ARBA" id="ARBA00023136"/>
    </source>
</evidence>
<keyword evidence="8 11" id="KW-1133">Transmembrane helix</keyword>
<sequence length="271" mass="28512">MASATGIPQLTPDEIARRDPVPTLGLAEDEPLLGRRGAASQREGRALGWNLILGTALISQAGIIVLIVLIFSAIFTHQFSLFSYHPLFNISAVALVTQAVIILQPTHTTSQKISGTHVHAALLGVASLAFAAAFTIIEYNKFDHGVNHFTSAHGRLGFTTYILILLQALIGVTQFFVPGLYGGVEKAKRVYRWHRASGYALLLLMLITVAAAALTETGGDVLGLKLGLVGGAAALVAVGVAARVRPGKFRFGGGVWASHEVQDSAGEGVVA</sequence>
<evidence type="ECO:0000313" key="13">
    <source>
        <dbReference type="EMBL" id="OAF61536.1"/>
    </source>
</evidence>
<keyword evidence="4" id="KW-0349">Heme</keyword>
<evidence type="ECO:0000256" key="1">
    <source>
        <dbReference type="ARBA" id="ARBA00001970"/>
    </source>
</evidence>
<dbReference type="Gene3D" id="1.20.120.1770">
    <property type="match status" value="1"/>
</dbReference>
<feature type="domain" description="Cytochrome b561" evidence="12">
    <location>
        <begin position="51"/>
        <end position="249"/>
    </location>
</feature>
<name>A0A177AHH2_9PEZI</name>
<feature type="transmembrane region" description="Helical" evidence="11">
    <location>
        <begin position="118"/>
        <end position="137"/>
    </location>
</feature>
<keyword evidence="9" id="KW-0408">Iron</keyword>
<dbReference type="GO" id="GO:0016020">
    <property type="term" value="C:membrane"/>
    <property type="evidence" value="ECO:0007669"/>
    <property type="project" value="UniProtKB-SubCell"/>
</dbReference>
<dbReference type="SMART" id="SM00665">
    <property type="entry name" value="B561"/>
    <property type="match status" value="1"/>
</dbReference>